<accession>A0ABV7ZJ78</accession>
<dbReference type="RefSeq" id="WP_104752103.1">
    <property type="nucleotide sequence ID" value="NZ_FZMF01000014.1"/>
</dbReference>
<keyword evidence="1" id="KW-0175">Coiled coil</keyword>
<protein>
    <submittedName>
        <fullName evidence="2">Outer membrane beta-barrel protein</fullName>
    </submittedName>
</protein>
<evidence type="ECO:0000313" key="3">
    <source>
        <dbReference type="Proteomes" id="UP001595783"/>
    </source>
</evidence>
<keyword evidence="3" id="KW-1185">Reference proteome</keyword>
<gene>
    <name evidence="2" type="ORF">ACFOPX_03055</name>
</gene>
<evidence type="ECO:0000256" key="1">
    <source>
        <dbReference type="SAM" id="Coils"/>
    </source>
</evidence>
<dbReference type="Proteomes" id="UP001595783">
    <property type="component" value="Unassembled WGS sequence"/>
</dbReference>
<feature type="coiled-coil region" evidence="1">
    <location>
        <begin position="64"/>
        <end position="91"/>
    </location>
</feature>
<proteinExistence type="predicted"/>
<comment type="caution">
    <text evidence="2">The sequence shown here is derived from an EMBL/GenBank/DDBJ whole genome shotgun (WGS) entry which is preliminary data.</text>
</comment>
<name>A0ABV7ZJ78_9HELI</name>
<sequence length="566" mass="62290">MKHLRSLVLAFVFLHVLYGGDVRNGFFVGGRFGVSNRTLSSRNANPTSIQQKQIYKPVAVAGLVKGLDKNLQEALQTLQSLNKLIAQTKDGNQTFKDLSQISLSGLDGMSALQEKIATAIQELGAIIDISAEKAQDQGVLSQYSALLNTLNGLQKDLIQEVDSYNQALNSQEQNYIAAHVAYEKAMGVYESNMQNYTKAYDSLTSALNSASSASDILKSAPIITKDLSALMQADPAFTQTQYNADMQTGISHIISGQDLSQKVGTQNPDTFFLQILKSIDPDFPYANLNQLVALAYWFEGQASVIKGLPDSSSFMSGLLNAYDGFFQVVGEVGGWNSVIPSASSVFSKPQFTTPDTLSFNYKDFSQQIQTAMQQASAIPHLSSVNDIHIQTSLAPLAKSINSAGFFQNIGYNVDFLVGYQHFFSRHFGLSVHASLGYGYTQSPSFNNTPFKSLQDVQIGFGGNLLYDFNAPSNYEAPLYYGIFAGVEGGNVNYALNVGNQALWRASYNLDVDFGLRFQFSSNILKWGVEIPLIRHDVSWQADPLDFQLDQSSRDIEFFITYEKIIF</sequence>
<reference evidence="3" key="1">
    <citation type="journal article" date="2019" name="Int. J. Syst. Evol. Microbiol.">
        <title>The Global Catalogue of Microorganisms (GCM) 10K type strain sequencing project: providing services to taxonomists for standard genome sequencing and annotation.</title>
        <authorList>
            <consortium name="The Broad Institute Genomics Platform"/>
            <consortium name="The Broad Institute Genome Sequencing Center for Infectious Disease"/>
            <person name="Wu L."/>
            <person name="Ma J."/>
        </authorList>
    </citation>
    <scope>NUCLEOTIDE SEQUENCE [LARGE SCALE GENOMIC DNA]</scope>
    <source>
        <strain evidence="3">CCUG 53816</strain>
    </source>
</reference>
<dbReference type="InterPro" id="IPR002718">
    <property type="entry name" value="OMP_Helicobacter"/>
</dbReference>
<dbReference type="Pfam" id="PF01856">
    <property type="entry name" value="HP_OMP"/>
    <property type="match status" value="1"/>
</dbReference>
<dbReference type="EMBL" id="JBHRZO010000011">
    <property type="protein sequence ID" value="MFC3847517.1"/>
    <property type="molecule type" value="Genomic_DNA"/>
</dbReference>
<organism evidence="2 3">
    <name type="scientific">Helicobacter baculiformis</name>
    <dbReference type="NCBI Taxonomy" id="427351"/>
    <lineage>
        <taxon>Bacteria</taxon>
        <taxon>Pseudomonadati</taxon>
        <taxon>Campylobacterota</taxon>
        <taxon>Epsilonproteobacteria</taxon>
        <taxon>Campylobacterales</taxon>
        <taxon>Helicobacteraceae</taxon>
        <taxon>Helicobacter</taxon>
    </lineage>
</organism>
<evidence type="ECO:0000313" key="2">
    <source>
        <dbReference type="EMBL" id="MFC3847517.1"/>
    </source>
</evidence>